<dbReference type="EMBL" id="BJTG01000002">
    <property type="protein sequence ID" value="GEJ56362.1"/>
    <property type="molecule type" value="Genomic_DNA"/>
</dbReference>
<dbReference type="GO" id="GO:0015920">
    <property type="term" value="P:lipopolysaccharide transport"/>
    <property type="evidence" value="ECO:0007669"/>
    <property type="project" value="TreeGrafter"/>
</dbReference>
<proteinExistence type="predicted"/>
<evidence type="ECO:0000256" key="2">
    <source>
        <dbReference type="ARBA" id="ARBA00022475"/>
    </source>
</evidence>
<dbReference type="InterPro" id="IPR005495">
    <property type="entry name" value="LptG/LptF_permease"/>
</dbReference>
<evidence type="ECO:0008006" key="9">
    <source>
        <dbReference type="Google" id="ProtNLM"/>
    </source>
</evidence>
<evidence type="ECO:0000256" key="6">
    <source>
        <dbReference type="SAM" id="Phobius"/>
    </source>
</evidence>
<comment type="caution">
    <text evidence="7">The sequence shown here is derived from an EMBL/GenBank/DDBJ whole genome shotgun (WGS) entry which is preliminary data.</text>
</comment>
<feature type="transmembrane region" description="Helical" evidence="6">
    <location>
        <begin position="343"/>
        <end position="359"/>
    </location>
</feature>
<dbReference type="GO" id="GO:0043190">
    <property type="term" value="C:ATP-binding cassette (ABC) transporter complex"/>
    <property type="evidence" value="ECO:0007669"/>
    <property type="project" value="TreeGrafter"/>
</dbReference>
<evidence type="ECO:0000256" key="3">
    <source>
        <dbReference type="ARBA" id="ARBA00022692"/>
    </source>
</evidence>
<feature type="transmembrane region" description="Helical" evidence="6">
    <location>
        <begin position="306"/>
        <end position="323"/>
    </location>
</feature>
<evidence type="ECO:0000256" key="4">
    <source>
        <dbReference type="ARBA" id="ARBA00022989"/>
    </source>
</evidence>
<dbReference type="Proteomes" id="UP000503640">
    <property type="component" value="Unassembled WGS sequence"/>
</dbReference>
<dbReference type="PANTHER" id="PTHR33529:SF6">
    <property type="entry name" value="YJGP_YJGQ FAMILY PERMEASE"/>
    <property type="match status" value="1"/>
</dbReference>
<feature type="transmembrane region" description="Helical" evidence="6">
    <location>
        <begin position="60"/>
        <end position="81"/>
    </location>
</feature>
<accession>A0A7I9VIX2</accession>
<gene>
    <name evidence="7" type="ORF">AMYX_11030</name>
</gene>
<dbReference type="PANTHER" id="PTHR33529">
    <property type="entry name" value="SLR0882 PROTEIN-RELATED"/>
    <property type="match status" value="1"/>
</dbReference>
<evidence type="ECO:0000313" key="7">
    <source>
        <dbReference type="EMBL" id="GEJ56362.1"/>
    </source>
</evidence>
<evidence type="ECO:0000256" key="1">
    <source>
        <dbReference type="ARBA" id="ARBA00004651"/>
    </source>
</evidence>
<feature type="transmembrane region" description="Helical" evidence="6">
    <location>
        <begin position="102"/>
        <end position="121"/>
    </location>
</feature>
<keyword evidence="5 6" id="KW-0472">Membrane</keyword>
<evidence type="ECO:0000313" key="8">
    <source>
        <dbReference type="Proteomes" id="UP000503640"/>
    </source>
</evidence>
<protein>
    <recommendedName>
        <fullName evidence="9">YjgP/YjgQ family permease</fullName>
    </recommendedName>
</protein>
<keyword evidence="3 6" id="KW-0812">Transmembrane</keyword>
<sequence length="368" mass="39072">MSLLDRYLAREILLPFLAGLVFLTQILLATQILAQADVLLGAGVSALDLFRVAADLVPHFLGYVLPIAFLLGAVVGVGRLAEDRELVAVSAAGLSPARLARVPLVLGLAVAALALWLGLGLEPAGLRAARLRVNDLIRKNVTSDVRAGVFYEDLPGVTLYAESTRGGRWQHVLISDRTDPAAPLLALSEGGRLEPAGEGDDLRLVLDRGEVHREELRAEEYVAARYQRATITLGIGAALSDRNRLVGSPFELGPGEIAARARAARDPGEARRWWAFLHRRIAGPLAIVVFGLLAVPIAGSRRGGRAFGYAATLVAVVAYYAVLRLGEGLAQRGVLTVWLGPNLPNVVLALAGAAALLLMERRGAGAVR</sequence>
<dbReference type="Pfam" id="PF03739">
    <property type="entry name" value="LptF_LptG"/>
    <property type="match status" value="1"/>
</dbReference>
<reference evidence="8" key="1">
    <citation type="journal article" date="2020" name="Appl. Environ. Microbiol.">
        <title>Diazotrophic Anaeromyxobacter Isolates from Soils.</title>
        <authorList>
            <person name="Masuda Y."/>
            <person name="Yamanaka H."/>
            <person name="Xu Z.X."/>
            <person name="Shiratori Y."/>
            <person name="Aono T."/>
            <person name="Amachi S."/>
            <person name="Senoo K."/>
            <person name="Itoh H."/>
        </authorList>
    </citation>
    <scope>NUCLEOTIDE SEQUENCE [LARGE SCALE GENOMIC DNA]</scope>
    <source>
        <strain evidence="8">R267</strain>
    </source>
</reference>
<dbReference type="AlphaFoldDB" id="A0A7I9VIX2"/>
<comment type="subcellular location">
    <subcellularLocation>
        <location evidence="1">Cell membrane</location>
        <topology evidence="1">Multi-pass membrane protein</topology>
    </subcellularLocation>
</comment>
<keyword evidence="2" id="KW-1003">Cell membrane</keyword>
<keyword evidence="4 6" id="KW-1133">Transmembrane helix</keyword>
<dbReference type="RefSeq" id="WP_176063767.1">
    <property type="nucleotide sequence ID" value="NZ_BJTG01000002.1"/>
</dbReference>
<evidence type="ECO:0000256" key="5">
    <source>
        <dbReference type="ARBA" id="ARBA00023136"/>
    </source>
</evidence>
<organism evidence="7 8">
    <name type="scientific">Anaeromyxobacter diazotrophicus</name>
    <dbReference type="NCBI Taxonomy" id="2590199"/>
    <lineage>
        <taxon>Bacteria</taxon>
        <taxon>Pseudomonadati</taxon>
        <taxon>Myxococcota</taxon>
        <taxon>Myxococcia</taxon>
        <taxon>Myxococcales</taxon>
        <taxon>Cystobacterineae</taxon>
        <taxon>Anaeromyxobacteraceae</taxon>
        <taxon>Anaeromyxobacter</taxon>
    </lineage>
</organism>
<feature type="transmembrane region" description="Helical" evidence="6">
    <location>
        <begin position="12"/>
        <end position="34"/>
    </location>
</feature>
<keyword evidence="8" id="KW-1185">Reference proteome</keyword>
<name>A0A7I9VIX2_9BACT</name>
<feature type="transmembrane region" description="Helical" evidence="6">
    <location>
        <begin position="281"/>
        <end position="299"/>
    </location>
</feature>